<evidence type="ECO:0000313" key="3">
    <source>
        <dbReference type="Proteomes" id="UP000176244"/>
    </source>
</evidence>
<dbReference type="Proteomes" id="UP000176244">
    <property type="component" value="Unassembled WGS sequence"/>
</dbReference>
<name>A0A1F2PD03_9FIRM</name>
<dbReference type="RefSeq" id="WP_070372580.1">
    <property type="nucleotide sequence ID" value="NZ_LKEU01000044.1"/>
</dbReference>
<sequence>MKTEINQDLYIELLQNELIYERAEHKNTISDLEIEAKYKEVIESDLARNINEKYQIQQEKSELEKRIEFLEGLIFELGDDLEDVQEDLQSDIEREALGHKALVKELKKEIYDYGMETTRIKKENAELKKVIVELRRGSEEVAS</sequence>
<dbReference type="STRING" id="52694.ACWI_33270"/>
<protein>
    <submittedName>
        <fullName evidence="2">Uncharacterized protein</fullName>
    </submittedName>
</protein>
<proteinExistence type="predicted"/>
<accession>A0A1F2PD03</accession>
<reference evidence="2 3" key="1">
    <citation type="submission" date="2015-09" db="EMBL/GenBank/DDBJ databases">
        <title>Genome sequence of Acetobacterium wieringae DSM 1911.</title>
        <authorList>
            <person name="Poehlein A."/>
            <person name="Bengelsdorf F.R."/>
            <person name="Schiel-Bengelsdorf B."/>
            <person name="Duerre P."/>
            <person name="Daniel R."/>
        </authorList>
    </citation>
    <scope>NUCLEOTIDE SEQUENCE [LARGE SCALE GENOMIC DNA]</scope>
    <source>
        <strain evidence="2 3">DSM 1911</strain>
    </source>
</reference>
<gene>
    <name evidence="2" type="ORF">ACWI_33270</name>
</gene>
<dbReference type="AlphaFoldDB" id="A0A1F2PD03"/>
<comment type="caution">
    <text evidence="2">The sequence shown here is derived from an EMBL/GenBank/DDBJ whole genome shotgun (WGS) entry which is preliminary data.</text>
</comment>
<organism evidence="2 3">
    <name type="scientific">Acetobacterium wieringae</name>
    <dbReference type="NCBI Taxonomy" id="52694"/>
    <lineage>
        <taxon>Bacteria</taxon>
        <taxon>Bacillati</taxon>
        <taxon>Bacillota</taxon>
        <taxon>Clostridia</taxon>
        <taxon>Eubacteriales</taxon>
        <taxon>Eubacteriaceae</taxon>
        <taxon>Acetobacterium</taxon>
    </lineage>
</organism>
<dbReference type="EMBL" id="LKEU01000044">
    <property type="protein sequence ID" value="OFV69133.1"/>
    <property type="molecule type" value="Genomic_DNA"/>
</dbReference>
<evidence type="ECO:0000313" key="2">
    <source>
        <dbReference type="EMBL" id="OFV69133.1"/>
    </source>
</evidence>
<keyword evidence="1" id="KW-0175">Coiled coil</keyword>
<feature type="coiled-coil region" evidence="1">
    <location>
        <begin position="46"/>
        <end position="73"/>
    </location>
</feature>
<evidence type="ECO:0000256" key="1">
    <source>
        <dbReference type="SAM" id="Coils"/>
    </source>
</evidence>